<gene>
    <name evidence="1" type="ORF">VNO78_18566</name>
</gene>
<dbReference type="Proteomes" id="UP001386955">
    <property type="component" value="Unassembled WGS sequence"/>
</dbReference>
<evidence type="ECO:0000313" key="1">
    <source>
        <dbReference type="EMBL" id="KAK7397395.1"/>
    </source>
</evidence>
<organism evidence="1 2">
    <name type="scientific">Psophocarpus tetragonolobus</name>
    <name type="common">Winged bean</name>
    <name type="synonym">Dolichos tetragonolobus</name>
    <dbReference type="NCBI Taxonomy" id="3891"/>
    <lineage>
        <taxon>Eukaryota</taxon>
        <taxon>Viridiplantae</taxon>
        <taxon>Streptophyta</taxon>
        <taxon>Embryophyta</taxon>
        <taxon>Tracheophyta</taxon>
        <taxon>Spermatophyta</taxon>
        <taxon>Magnoliopsida</taxon>
        <taxon>eudicotyledons</taxon>
        <taxon>Gunneridae</taxon>
        <taxon>Pentapetalae</taxon>
        <taxon>rosids</taxon>
        <taxon>fabids</taxon>
        <taxon>Fabales</taxon>
        <taxon>Fabaceae</taxon>
        <taxon>Papilionoideae</taxon>
        <taxon>50 kb inversion clade</taxon>
        <taxon>NPAAA clade</taxon>
        <taxon>indigoferoid/millettioid clade</taxon>
        <taxon>Phaseoleae</taxon>
        <taxon>Psophocarpus</taxon>
    </lineage>
</organism>
<keyword evidence="2" id="KW-1185">Reference proteome</keyword>
<dbReference type="AlphaFoldDB" id="A0AAN9XLY5"/>
<accession>A0AAN9XLY5</accession>
<evidence type="ECO:0000313" key="2">
    <source>
        <dbReference type="Proteomes" id="UP001386955"/>
    </source>
</evidence>
<protein>
    <submittedName>
        <fullName evidence="1">Uncharacterized protein</fullName>
    </submittedName>
</protein>
<proteinExistence type="predicted"/>
<sequence>MYGNTSTCLIFCCIIKWCCNDGFQAKMYQGPWFCINEYIGYIPMSMESFCSESLCSSSSIVGHIDLSKAYRCNIFLDFVHILASRSSLPHRYFIVGNP</sequence>
<dbReference type="EMBL" id="JAYMYS010000004">
    <property type="protein sequence ID" value="KAK7397395.1"/>
    <property type="molecule type" value="Genomic_DNA"/>
</dbReference>
<name>A0AAN9XLY5_PSOTE</name>
<comment type="caution">
    <text evidence="1">The sequence shown here is derived from an EMBL/GenBank/DDBJ whole genome shotgun (WGS) entry which is preliminary data.</text>
</comment>
<reference evidence="1 2" key="1">
    <citation type="submission" date="2024-01" db="EMBL/GenBank/DDBJ databases">
        <title>The genomes of 5 underutilized Papilionoideae crops provide insights into root nodulation and disease resistanc.</title>
        <authorList>
            <person name="Jiang F."/>
        </authorList>
    </citation>
    <scope>NUCLEOTIDE SEQUENCE [LARGE SCALE GENOMIC DNA]</scope>
    <source>
        <strain evidence="1">DUOXIRENSHENG_FW03</strain>
        <tissue evidence="1">Leaves</tissue>
    </source>
</reference>